<dbReference type="OrthoDB" id="9785847at2"/>
<accession>A0A150WE61</accession>
<dbReference type="EMBL" id="LUKF01000017">
    <property type="protein sequence ID" value="KYG61180.1"/>
    <property type="molecule type" value="Genomic_DNA"/>
</dbReference>
<sequence length="275" mass="29774">MEISLAKKLQVAGLRAGSWIFPKLAAQGALDLFLTPQRVPRPASEQELYASSKKYVLGGGIAAYEWGPEKGPLVVLVHGWSGRGTQMAAFAPALTAAGYRVVALDGPAHGASEGTQTNVGDYSQFLVNVQKELGDFEAVIAHSFGAGCSVLAVAKGLRAKKLVLVAGPAHYEKVVNNYFKFVQISPVAEKYFIQMLAQKVGLTPKEMNVGVIGSKLHVKALIVHDRDDKEVRYVAAEEIQSVWPQTEILATEGLGHRRILKDAKVIEQVVQFIQK</sequence>
<dbReference type="RefSeq" id="WP_063244547.1">
    <property type="nucleotide sequence ID" value="NZ_LUKF01000017.1"/>
</dbReference>
<dbReference type="AlphaFoldDB" id="A0A150WE61"/>
<evidence type="ECO:0000313" key="2">
    <source>
        <dbReference type="EMBL" id="KYG61180.1"/>
    </source>
</evidence>
<dbReference type="InterPro" id="IPR000073">
    <property type="entry name" value="AB_hydrolase_1"/>
</dbReference>
<dbReference type="Pfam" id="PF12697">
    <property type="entry name" value="Abhydrolase_6"/>
    <property type="match status" value="1"/>
</dbReference>
<evidence type="ECO:0000313" key="3">
    <source>
        <dbReference type="Proteomes" id="UP000075391"/>
    </source>
</evidence>
<organism evidence="2 3">
    <name type="scientific">Bdellovibrio bacteriovorus</name>
    <dbReference type="NCBI Taxonomy" id="959"/>
    <lineage>
        <taxon>Bacteria</taxon>
        <taxon>Pseudomonadati</taxon>
        <taxon>Bdellovibrionota</taxon>
        <taxon>Bdellovibrionia</taxon>
        <taxon>Bdellovibrionales</taxon>
        <taxon>Pseudobdellovibrionaceae</taxon>
        <taxon>Bdellovibrio</taxon>
    </lineage>
</organism>
<comment type="caution">
    <text evidence="2">The sequence shown here is derived from an EMBL/GenBank/DDBJ whole genome shotgun (WGS) entry which is preliminary data.</text>
</comment>
<feature type="domain" description="AB hydrolase-1" evidence="1">
    <location>
        <begin position="74"/>
        <end position="169"/>
    </location>
</feature>
<proteinExistence type="predicted"/>
<reference evidence="2 3" key="1">
    <citation type="submission" date="2016-03" db="EMBL/GenBank/DDBJ databases">
        <authorList>
            <person name="Ploux O."/>
        </authorList>
    </citation>
    <scope>NUCLEOTIDE SEQUENCE [LARGE SCALE GENOMIC DNA]</scope>
    <source>
        <strain evidence="2 3">BER2</strain>
    </source>
</reference>
<protein>
    <recommendedName>
        <fullName evidence="1">AB hydrolase-1 domain-containing protein</fullName>
    </recommendedName>
</protein>
<dbReference type="PANTHER" id="PTHR43329">
    <property type="entry name" value="EPOXIDE HYDROLASE"/>
    <property type="match status" value="1"/>
</dbReference>
<dbReference type="Gene3D" id="3.40.50.1820">
    <property type="entry name" value="alpha/beta hydrolase"/>
    <property type="match status" value="1"/>
</dbReference>
<evidence type="ECO:0000259" key="1">
    <source>
        <dbReference type="Pfam" id="PF12697"/>
    </source>
</evidence>
<dbReference type="InterPro" id="IPR029058">
    <property type="entry name" value="AB_hydrolase_fold"/>
</dbReference>
<dbReference type="Proteomes" id="UP000075391">
    <property type="component" value="Unassembled WGS sequence"/>
</dbReference>
<dbReference type="SUPFAM" id="SSF53474">
    <property type="entry name" value="alpha/beta-Hydrolases"/>
    <property type="match status" value="1"/>
</dbReference>
<name>A0A150WE61_BDEBC</name>
<gene>
    <name evidence="2" type="ORF">AZI85_09540</name>
</gene>